<dbReference type="Gene3D" id="3.10.20.90">
    <property type="entry name" value="Phosphatidylinositol 3-kinase Catalytic Subunit, Chain A, domain 1"/>
    <property type="match status" value="1"/>
</dbReference>
<reference evidence="3 4" key="1">
    <citation type="journal article" date="2023" name="Plants (Basel)">
        <title>Bridging the Gap: Combining Genomics and Transcriptomics Approaches to Understand Stylosanthes scabra, an Orphan Legume from the Brazilian Caatinga.</title>
        <authorList>
            <person name="Ferreira-Neto J.R.C."/>
            <person name="da Silva M.D."/>
            <person name="Binneck E."/>
            <person name="de Melo N.F."/>
            <person name="da Silva R.H."/>
            <person name="de Melo A.L.T.M."/>
            <person name="Pandolfi V."/>
            <person name="Bustamante F.O."/>
            <person name="Brasileiro-Vidal A.C."/>
            <person name="Benko-Iseppon A.M."/>
        </authorList>
    </citation>
    <scope>NUCLEOTIDE SEQUENCE [LARGE SCALE GENOMIC DNA]</scope>
    <source>
        <tissue evidence="3">Leaves</tissue>
    </source>
</reference>
<dbReference type="InterPro" id="IPR053198">
    <property type="entry name" value="Gynoecium_Dev_Regulator"/>
</dbReference>
<protein>
    <recommendedName>
        <fullName evidence="2">PB1 domain-containing protein</fullName>
    </recommendedName>
</protein>
<sequence length="414" mass="46023">MDGDEDIMMMRHQQQHSLQKVPGAKLRLMCSYGGNIMPRPDSLSLHYVGGDTRMLAVDRNTSFKDLSARLSNTLLHGRPFTLKYQLPDHQLDNLITVASDDDFQNMIQEYDRFASLSPPLRLRLFLFLSKLDTAASMGALLNDAKSETWFVDALNNSGVMNNISRVVSDSAAVDECLLSLADELTPDHGECHDDDEGGCSNNKPPPPPTFAAYGLPSPDSVASDSSIASSISKGVYYQEQQVQVESRPPLSSNMSINTTTPDHTLQVDPNQQQQQQFVYIQPHPHVAASTTGQVPISSYHHTLYAPQSNQQHYPVYVMPVDISQVPTNYPTMLTTPTNIPDTTHPAFLHQQRYVPLPHHHPIPVATPKQDQQLLYYIQTQTQQHQSISAPQTLQYQSMTPAAAAISHVSKDFPL</sequence>
<organism evidence="3 4">
    <name type="scientific">Stylosanthes scabra</name>
    <dbReference type="NCBI Taxonomy" id="79078"/>
    <lineage>
        <taxon>Eukaryota</taxon>
        <taxon>Viridiplantae</taxon>
        <taxon>Streptophyta</taxon>
        <taxon>Embryophyta</taxon>
        <taxon>Tracheophyta</taxon>
        <taxon>Spermatophyta</taxon>
        <taxon>Magnoliopsida</taxon>
        <taxon>eudicotyledons</taxon>
        <taxon>Gunneridae</taxon>
        <taxon>Pentapetalae</taxon>
        <taxon>rosids</taxon>
        <taxon>fabids</taxon>
        <taxon>Fabales</taxon>
        <taxon>Fabaceae</taxon>
        <taxon>Papilionoideae</taxon>
        <taxon>50 kb inversion clade</taxon>
        <taxon>dalbergioids sensu lato</taxon>
        <taxon>Dalbergieae</taxon>
        <taxon>Pterocarpus clade</taxon>
        <taxon>Stylosanthes</taxon>
    </lineage>
</organism>
<name>A0ABU6U4I2_9FABA</name>
<gene>
    <name evidence="3" type="ORF">PIB30_010938</name>
</gene>
<dbReference type="Proteomes" id="UP001341840">
    <property type="component" value="Unassembled WGS sequence"/>
</dbReference>
<dbReference type="CDD" id="cd06410">
    <property type="entry name" value="PB1_UP2"/>
    <property type="match status" value="1"/>
</dbReference>
<dbReference type="InterPro" id="IPR000270">
    <property type="entry name" value="PB1_dom"/>
</dbReference>
<dbReference type="SUPFAM" id="SSF54277">
    <property type="entry name" value="CAD &amp; PB1 domains"/>
    <property type="match status" value="1"/>
</dbReference>
<comment type="caution">
    <text evidence="3">The sequence shown here is derived from an EMBL/GenBank/DDBJ whole genome shotgun (WGS) entry which is preliminary data.</text>
</comment>
<evidence type="ECO:0000313" key="4">
    <source>
        <dbReference type="Proteomes" id="UP001341840"/>
    </source>
</evidence>
<keyword evidence="4" id="KW-1185">Reference proteome</keyword>
<feature type="domain" description="PB1" evidence="2">
    <location>
        <begin position="40"/>
        <end position="127"/>
    </location>
</feature>
<dbReference type="EMBL" id="JASCZI010120855">
    <property type="protein sequence ID" value="MED6156006.1"/>
    <property type="molecule type" value="Genomic_DNA"/>
</dbReference>
<dbReference type="PANTHER" id="PTHR31066:SF68">
    <property type="entry name" value="SERINE_THREONINE-PROTEIN KINASE YAKA-RELATED"/>
    <property type="match status" value="1"/>
</dbReference>
<feature type="region of interest" description="Disordered" evidence="1">
    <location>
        <begin position="187"/>
        <end position="209"/>
    </location>
</feature>
<proteinExistence type="predicted"/>
<accession>A0ABU6U4I2</accession>
<dbReference type="SMART" id="SM00666">
    <property type="entry name" value="PB1"/>
    <property type="match status" value="1"/>
</dbReference>
<dbReference type="PANTHER" id="PTHR31066">
    <property type="entry name" value="OS05G0427100 PROTEIN-RELATED"/>
    <property type="match status" value="1"/>
</dbReference>
<evidence type="ECO:0000313" key="3">
    <source>
        <dbReference type="EMBL" id="MED6156006.1"/>
    </source>
</evidence>
<evidence type="ECO:0000259" key="2">
    <source>
        <dbReference type="SMART" id="SM00666"/>
    </source>
</evidence>
<evidence type="ECO:0000256" key="1">
    <source>
        <dbReference type="SAM" id="MobiDB-lite"/>
    </source>
</evidence>
<dbReference type="Pfam" id="PF00564">
    <property type="entry name" value="PB1"/>
    <property type="match status" value="1"/>
</dbReference>